<dbReference type="GO" id="GO:0005524">
    <property type="term" value="F:ATP binding"/>
    <property type="evidence" value="ECO:0007669"/>
    <property type="project" value="UniProtKB-KW"/>
</dbReference>
<dbReference type="Gene3D" id="3.40.50.12240">
    <property type="match status" value="1"/>
</dbReference>
<dbReference type="InterPro" id="IPR050053">
    <property type="entry name" value="ATPase_alpha/beta_chains"/>
</dbReference>
<dbReference type="GO" id="GO:0008564">
    <property type="term" value="F:protein-exporting ATPase activity"/>
    <property type="evidence" value="ECO:0007669"/>
    <property type="project" value="UniProtKB-EC"/>
</dbReference>
<evidence type="ECO:0000313" key="11">
    <source>
        <dbReference type="Proteomes" id="UP000318307"/>
    </source>
</evidence>
<comment type="subcellular location">
    <subcellularLocation>
        <location evidence="1">Cytoplasm</location>
    </subcellularLocation>
</comment>
<dbReference type="EMBL" id="VLLC01000010">
    <property type="protein sequence ID" value="TWI72421.1"/>
    <property type="molecule type" value="Genomic_DNA"/>
</dbReference>
<accession>A0A562RTJ4</accession>
<evidence type="ECO:0000259" key="9">
    <source>
        <dbReference type="SMART" id="SM00382"/>
    </source>
</evidence>
<dbReference type="PROSITE" id="PS00152">
    <property type="entry name" value="ATPASE_ALPHA_BETA"/>
    <property type="match status" value="1"/>
</dbReference>
<dbReference type="GO" id="GO:0016887">
    <property type="term" value="F:ATP hydrolysis activity"/>
    <property type="evidence" value="ECO:0007669"/>
    <property type="project" value="InterPro"/>
</dbReference>
<feature type="domain" description="AAA+ ATPase" evidence="9">
    <location>
        <begin position="163"/>
        <end position="346"/>
    </location>
</feature>
<dbReference type="CDD" id="cd01136">
    <property type="entry name" value="ATPase_flagellum-secretory_path_III"/>
    <property type="match status" value="1"/>
</dbReference>
<name>A0A562RTJ4_9BACT</name>
<keyword evidence="11" id="KW-1185">Reference proteome</keyword>
<comment type="catalytic activity">
    <reaction evidence="8">
        <text>ATP + H2O + cellular proteinSide 1 = ADP + phosphate + cellular proteinSide 2.</text>
        <dbReference type="EC" id="7.4.2.8"/>
    </reaction>
</comment>
<dbReference type="InterPro" id="IPR003593">
    <property type="entry name" value="AAA+_ATPase"/>
</dbReference>
<reference evidence="10 11" key="1">
    <citation type="submission" date="2019-07" db="EMBL/GenBank/DDBJ databases">
        <title>Genome sequencing of 100 strains of the haloalkaliphilic chemolithoautotrophic sulfur-oxidizing bacterium Thioalkalivibrio.</title>
        <authorList>
            <person name="Muyzer G."/>
        </authorList>
    </citation>
    <scope>NUCLEOTIDE SEQUENCE [LARGE SCALE GENOMIC DNA]</scope>
    <source>
        <strain evidence="10 11">ASO4-4</strain>
    </source>
</reference>
<dbReference type="FunFam" id="3.40.50.12240:FF:000002">
    <property type="entry name" value="Flagellum-specific ATP synthase FliI"/>
    <property type="match status" value="1"/>
</dbReference>
<dbReference type="GO" id="GO:0030257">
    <property type="term" value="C:type III protein secretion system complex"/>
    <property type="evidence" value="ECO:0007669"/>
    <property type="project" value="InterPro"/>
</dbReference>
<organism evidence="10 11">
    <name type="scientific">Desulfobotulus alkaliphilus</name>
    <dbReference type="NCBI Taxonomy" id="622671"/>
    <lineage>
        <taxon>Bacteria</taxon>
        <taxon>Pseudomonadati</taxon>
        <taxon>Thermodesulfobacteriota</taxon>
        <taxon>Desulfobacteria</taxon>
        <taxon>Desulfobacterales</taxon>
        <taxon>Desulfobacteraceae</taxon>
        <taxon>Desulfobotulus</taxon>
    </lineage>
</organism>
<evidence type="ECO:0000256" key="1">
    <source>
        <dbReference type="ARBA" id="ARBA00004496"/>
    </source>
</evidence>
<evidence type="ECO:0000256" key="6">
    <source>
        <dbReference type="ARBA" id="ARBA00022927"/>
    </source>
</evidence>
<dbReference type="Proteomes" id="UP000318307">
    <property type="component" value="Unassembled WGS sequence"/>
</dbReference>
<dbReference type="RefSeq" id="WP_144684222.1">
    <property type="nucleotide sequence ID" value="NZ_VLLC01000010.1"/>
</dbReference>
<dbReference type="PANTHER" id="PTHR15184">
    <property type="entry name" value="ATP SYNTHASE"/>
    <property type="match status" value="1"/>
</dbReference>
<proteinExistence type="predicted"/>
<evidence type="ECO:0000256" key="8">
    <source>
        <dbReference type="ARBA" id="ARBA00034006"/>
    </source>
</evidence>
<dbReference type="Pfam" id="PF02874">
    <property type="entry name" value="ATP-synt_ab_N"/>
    <property type="match status" value="1"/>
</dbReference>
<dbReference type="InterPro" id="IPR020003">
    <property type="entry name" value="ATPase_a/bsu_AS"/>
</dbReference>
<protein>
    <submittedName>
        <fullName evidence="10">Flagellum-specific ATP synthase</fullName>
    </submittedName>
</protein>
<gene>
    <name evidence="10" type="ORF">LZ24_01563</name>
</gene>
<dbReference type="Pfam" id="PF18269">
    <property type="entry name" value="T3SS_ATPase_C"/>
    <property type="match status" value="1"/>
</dbReference>
<dbReference type="NCBIfam" id="TIGR01026">
    <property type="entry name" value="fliI_yscN"/>
    <property type="match status" value="1"/>
</dbReference>
<evidence type="ECO:0000313" key="10">
    <source>
        <dbReference type="EMBL" id="TWI72421.1"/>
    </source>
</evidence>
<keyword evidence="2" id="KW-0813">Transport</keyword>
<dbReference type="AlphaFoldDB" id="A0A562RTJ4"/>
<dbReference type="InterPro" id="IPR040627">
    <property type="entry name" value="T3SS_ATPase_C"/>
</dbReference>
<evidence type="ECO:0000256" key="4">
    <source>
        <dbReference type="ARBA" id="ARBA00022741"/>
    </source>
</evidence>
<dbReference type="OrthoDB" id="9803053at2"/>
<dbReference type="InterPro" id="IPR000194">
    <property type="entry name" value="ATPase_F1/V1/A1_a/bsu_nucl-bd"/>
</dbReference>
<keyword evidence="7" id="KW-1278">Translocase</keyword>
<dbReference type="GO" id="GO:0005737">
    <property type="term" value="C:cytoplasm"/>
    <property type="evidence" value="ECO:0007669"/>
    <property type="project" value="UniProtKB-SubCell"/>
</dbReference>
<comment type="caution">
    <text evidence="10">The sequence shown here is derived from an EMBL/GenBank/DDBJ whole genome shotgun (WGS) entry which is preliminary data.</text>
</comment>
<keyword evidence="3" id="KW-0963">Cytoplasm</keyword>
<dbReference type="Pfam" id="PF00006">
    <property type="entry name" value="ATP-synt_ab"/>
    <property type="match status" value="1"/>
</dbReference>
<dbReference type="SMART" id="SM00382">
    <property type="entry name" value="AAA"/>
    <property type="match status" value="1"/>
</dbReference>
<sequence length="447" mass="48064">MAASFDFKMDFSRYHRVVREMPPPAPEGRVVQVVGLIAEAEGMGQGIGSFCRIVLDDGRDVLAEVVGFRKTNTLLMPYGSTRGIRPGSRVIVEASRPLAPVGEAYLGRVIDGMGEPLDGLGPVQADASYPLYGKPINPLDRDPVKIPMDVGICAINTMIPLGRGQRVAIMAGSGVGKSVLMGMMTRHTAADVVVIGLIGERGREVKDFVEDILGEEGRKKSVVIAATSDVPPLVRMRGAYLATTMAEYFRDQGKDVLLLVDSLTRYAMSSRDVGLAAGEPPTTRGYTPSFFVQVPILLERAGTVKGKGSITGIYTVLVEGDDLNDPVGDTVRSIVDGHIVLSRQIASRGHYPAIDVLASVSRVTRDVSRPENLALRDQAVRILATYREAEDMIQIGAYVDGSSPAIDLAKKMAPKIQAFLRQRVDLRVTSEEGFSTLAGILSGDKNP</sequence>
<evidence type="ECO:0000256" key="7">
    <source>
        <dbReference type="ARBA" id="ARBA00022967"/>
    </source>
</evidence>
<evidence type="ECO:0000256" key="2">
    <source>
        <dbReference type="ARBA" id="ARBA00022448"/>
    </source>
</evidence>
<keyword evidence="4" id="KW-0547">Nucleotide-binding</keyword>
<dbReference type="PANTHER" id="PTHR15184:SF9">
    <property type="entry name" value="SPI-1 TYPE 3 SECRETION SYSTEM ATPASE"/>
    <property type="match status" value="1"/>
</dbReference>
<dbReference type="GO" id="GO:0030254">
    <property type="term" value="P:protein secretion by the type III secretion system"/>
    <property type="evidence" value="ECO:0007669"/>
    <property type="project" value="InterPro"/>
</dbReference>
<evidence type="ECO:0000256" key="3">
    <source>
        <dbReference type="ARBA" id="ARBA00022490"/>
    </source>
</evidence>
<keyword evidence="6" id="KW-0653">Protein transport</keyword>
<dbReference type="InterPro" id="IPR004100">
    <property type="entry name" value="ATPase_F1/V1/A1_a/bsu_N"/>
</dbReference>
<dbReference type="InterPro" id="IPR005714">
    <property type="entry name" value="ATPase_T3SS_FliI/YscN"/>
</dbReference>
<keyword evidence="5" id="KW-0067">ATP-binding</keyword>
<evidence type="ECO:0000256" key="5">
    <source>
        <dbReference type="ARBA" id="ARBA00022840"/>
    </source>
</evidence>
<dbReference type="GO" id="GO:0046933">
    <property type="term" value="F:proton-transporting ATP synthase activity, rotational mechanism"/>
    <property type="evidence" value="ECO:0007669"/>
    <property type="project" value="TreeGrafter"/>
</dbReference>
<dbReference type="InterPro" id="IPR027417">
    <property type="entry name" value="P-loop_NTPase"/>
</dbReference>
<dbReference type="CDD" id="cd18117">
    <property type="entry name" value="ATP-synt_flagellum-secretory_path_III_N"/>
    <property type="match status" value="1"/>
</dbReference>
<dbReference type="SUPFAM" id="SSF52540">
    <property type="entry name" value="P-loop containing nucleoside triphosphate hydrolases"/>
    <property type="match status" value="1"/>
</dbReference>